<dbReference type="EMBL" id="AVOT02020225">
    <property type="protein sequence ID" value="MBW0508264.1"/>
    <property type="molecule type" value="Genomic_DNA"/>
</dbReference>
<dbReference type="InterPro" id="IPR039537">
    <property type="entry name" value="Retrotran_Ty1/copia-like"/>
</dbReference>
<evidence type="ECO:0000256" key="19">
    <source>
        <dbReference type="ARBA" id="ARBA00048173"/>
    </source>
</evidence>
<feature type="domain" description="Integrase catalytic" evidence="22">
    <location>
        <begin position="162"/>
        <end position="257"/>
    </location>
</feature>
<comment type="catalytic activity">
    <reaction evidence="19">
        <text>DNA(n) + a 2'-deoxyribonucleoside 5'-triphosphate = DNA(n+1) + diphosphate</text>
        <dbReference type="Rhea" id="RHEA:22508"/>
        <dbReference type="Rhea" id="RHEA-COMP:17339"/>
        <dbReference type="Rhea" id="RHEA-COMP:17340"/>
        <dbReference type="ChEBI" id="CHEBI:33019"/>
        <dbReference type="ChEBI" id="CHEBI:61560"/>
        <dbReference type="ChEBI" id="CHEBI:173112"/>
        <dbReference type="EC" id="2.7.7.49"/>
    </reaction>
</comment>
<dbReference type="PROSITE" id="PS50994">
    <property type="entry name" value="INTEGRASE"/>
    <property type="match status" value="1"/>
</dbReference>
<feature type="compositionally biased region" description="Low complexity" evidence="21">
    <location>
        <begin position="362"/>
        <end position="375"/>
    </location>
</feature>
<name>A0A9Q3DRX6_9BASI</name>
<evidence type="ECO:0000259" key="22">
    <source>
        <dbReference type="PROSITE" id="PS50994"/>
    </source>
</evidence>
<evidence type="ECO:0000256" key="21">
    <source>
        <dbReference type="SAM" id="MobiDB-lite"/>
    </source>
</evidence>
<accession>A0A9Q3DRX6</accession>
<proteinExistence type="predicted"/>
<comment type="caution">
    <text evidence="23">The sequence shown here is derived from an EMBL/GenBank/DDBJ whole genome shotgun (WGS) entry which is preliminary data.</text>
</comment>
<sequence length="508" mass="57909">MFNEPEIFTNITQLTQQLELADGSTIQASGSGTVQIKLPHCILELSNCLLVKNLSYNLISLGAIMKPNYKILTHDKKLFELIDHNNNIVINGTFNSGNFELTTKQNQDLATITNHNNILTLHQAAAHPSPEYLGKITPSNSGYKYFLRVVNGHSRYEKITNLASNNGSKFKNNQLTTFFQDKAITHLTTAPYTPQQNPFSERGNRITITEARCLLSDSGLDKSFWAKAVRTATHLENITPNKSLSYSTPYYKWFERPPTYQHLQPFGCLCYYLNNKPQGKFSEKGSEGLFLGYEEGHRAYQILDRQTGNVKITHHARFVLNTFPKQINPEANRITDLPRLASDLEPHITINTVCPKDDHPKSPTNNSLSPNLNTNVPKDKRGDHYKWIPKNQPPANEIHGEVGDPRNIIESRQQPKHSANAANTLNNKNPRSYQQAMTSELKQQWKNAISNKLENMEKHQVWSPTTIDRKIKPLSTTWVFKRKTNKNGDLTKFKARLCIHGFHQKRRD</sequence>
<dbReference type="GO" id="GO:0015074">
    <property type="term" value="P:DNA integration"/>
    <property type="evidence" value="ECO:0007669"/>
    <property type="project" value="UniProtKB-KW"/>
</dbReference>
<dbReference type="SUPFAM" id="SSF53098">
    <property type="entry name" value="Ribonuclease H-like"/>
    <property type="match status" value="1"/>
</dbReference>
<evidence type="ECO:0000256" key="20">
    <source>
        <dbReference type="ARBA" id="ARBA00049244"/>
    </source>
</evidence>
<keyword evidence="13" id="KW-0694">RNA-binding</keyword>
<dbReference type="PANTHER" id="PTHR42648:SF11">
    <property type="entry name" value="TRANSPOSON TY4-P GAG-POL POLYPROTEIN"/>
    <property type="match status" value="1"/>
</dbReference>
<dbReference type="GO" id="GO:0004519">
    <property type="term" value="F:endonuclease activity"/>
    <property type="evidence" value="ECO:0007669"/>
    <property type="project" value="UniProtKB-KW"/>
</dbReference>
<evidence type="ECO:0000256" key="13">
    <source>
        <dbReference type="ARBA" id="ARBA00022884"/>
    </source>
</evidence>
<keyword evidence="17" id="KW-0917">Virion maturation</keyword>
<keyword evidence="24" id="KW-1185">Reference proteome</keyword>
<evidence type="ECO:0000256" key="9">
    <source>
        <dbReference type="ARBA" id="ARBA00022759"/>
    </source>
</evidence>
<keyword evidence="16" id="KW-0808">Transferase</keyword>
<evidence type="ECO:0000256" key="8">
    <source>
        <dbReference type="ARBA" id="ARBA00022741"/>
    </source>
</evidence>
<dbReference type="GO" id="GO:0046872">
    <property type="term" value="F:metal ion binding"/>
    <property type="evidence" value="ECO:0007669"/>
    <property type="project" value="UniProtKB-KW"/>
</dbReference>
<evidence type="ECO:0000256" key="4">
    <source>
        <dbReference type="ARBA" id="ARBA00022670"/>
    </source>
</evidence>
<protein>
    <recommendedName>
        <fullName evidence="22">Integrase catalytic domain-containing protein</fullName>
    </recommendedName>
</protein>
<reference evidence="23" key="1">
    <citation type="submission" date="2021-03" db="EMBL/GenBank/DDBJ databases">
        <title>Draft genome sequence of rust myrtle Austropuccinia psidii MF-1, a brazilian biotype.</title>
        <authorList>
            <person name="Quecine M.C."/>
            <person name="Pachon D.M.R."/>
            <person name="Bonatelli M.L."/>
            <person name="Correr F.H."/>
            <person name="Franceschini L.M."/>
            <person name="Leite T.F."/>
            <person name="Margarido G.R.A."/>
            <person name="Almeida C.A."/>
            <person name="Ferrarezi J.A."/>
            <person name="Labate C.A."/>
        </authorList>
    </citation>
    <scope>NUCLEOTIDE SEQUENCE</scope>
    <source>
        <strain evidence="23">MF-1</strain>
    </source>
</reference>
<organism evidence="23 24">
    <name type="scientific">Austropuccinia psidii MF-1</name>
    <dbReference type="NCBI Taxonomy" id="1389203"/>
    <lineage>
        <taxon>Eukaryota</taxon>
        <taxon>Fungi</taxon>
        <taxon>Dikarya</taxon>
        <taxon>Basidiomycota</taxon>
        <taxon>Pucciniomycotina</taxon>
        <taxon>Pucciniomycetes</taxon>
        <taxon>Pucciniales</taxon>
        <taxon>Sphaerophragmiaceae</taxon>
        <taxon>Austropuccinia</taxon>
    </lineage>
</organism>
<dbReference type="Pfam" id="PF25597">
    <property type="entry name" value="SH3_retrovirus"/>
    <property type="match status" value="1"/>
</dbReference>
<keyword evidence="2" id="KW-0815">Transposition</keyword>
<evidence type="ECO:0000313" key="23">
    <source>
        <dbReference type="EMBL" id="MBW0508264.1"/>
    </source>
</evidence>
<keyword evidence="12" id="KW-0460">Magnesium</keyword>
<dbReference type="GO" id="GO:0003887">
    <property type="term" value="F:DNA-directed DNA polymerase activity"/>
    <property type="evidence" value="ECO:0007669"/>
    <property type="project" value="UniProtKB-KW"/>
</dbReference>
<dbReference type="Gene3D" id="3.30.420.10">
    <property type="entry name" value="Ribonuclease H-like superfamily/Ribonuclease H"/>
    <property type="match status" value="1"/>
</dbReference>
<keyword evidence="11" id="KW-0067">ATP-binding</keyword>
<dbReference type="Proteomes" id="UP000765509">
    <property type="component" value="Unassembled WGS sequence"/>
</dbReference>
<keyword evidence="14" id="KW-0229">DNA integration</keyword>
<evidence type="ECO:0000256" key="12">
    <source>
        <dbReference type="ARBA" id="ARBA00022842"/>
    </source>
</evidence>
<dbReference type="GO" id="GO:0008233">
    <property type="term" value="F:peptidase activity"/>
    <property type="evidence" value="ECO:0007669"/>
    <property type="project" value="UniProtKB-KW"/>
</dbReference>
<dbReference type="GO" id="GO:0003723">
    <property type="term" value="F:RNA binding"/>
    <property type="evidence" value="ECO:0007669"/>
    <property type="project" value="UniProtKB-KW"/>
</dbReference>
<evidence type="ECO:0000256" key="10">
    <source>
        <dbReference type="ARBA" id="ARBA00022801"/>
    </source>
</evidence>
<keyword evidence="4" id="KW-0645">Protease</keyword>
<evidence type="ECO:0000256" key="15">
    <source>
        <dbReference type="ARBA" id="ARBA00022918"/>
    </source>
</evidence>
<keyword evidence="10" id="KW-0378">Hydrolase</keyword>
<evidence type="ECO:0000256" key="3">
    <source>
        <dbReference type="ARBA" id="ARBA00022612"/>
    </source>
</evidence>
<keyword evidence="18" id="KW-0233">DNA recombination</keyword>
<evidence type="ECO:0000256" key="1">
    <source>
        <dbReference type="ARBA" id="ARBA00002180"/>
    </source>
</evidence>
<dbReference type="InterPro" id="IPR054722">
    <property type="entry name" value="PolX-like_BBD"/>
</dbReference>
<keyword evidence="8" id="KW-0547">Nucleotide-binding</keyword>
<evidence type="ECO:0000256" key="18">
    <source>
        <dbReference type="ARBA" id="ARBA00023172"/>
    </source>
</evidence>
<dbReference type="OrthoDB" id="1938465at2759"/>
<dbReference type="PANTHER" id="PTHR42648">
    <property type="entry name" value="TRANSPOSASE, PUTATIVE-RELATED"/>
    <property type="match status" value="1"/>
</dbReference>
<evidence type="ECO:0000313" key="24">
    <source>
        <dbReference type="Proteomes" id="UP000765509"/>
    </source>
</evidence>
<evidence type="ECO:0000256" key="17">
    <source>
        <dbReference type="ARBA" id="ARBA00023113"/>
    </source>
</evidence>
<dbReference type="InterPro" id="IPR036397">
    <property type="entry name" value="RNaseH_sf"/>
</dbReference>
<evidence type="ECO:0000256" key="7">
    <source>
        <dbReference type="ARBA" id="ARBA00022723"/>
    </source>
</evidence>
<feature type="region of interest" description="Disordered" evidence="21">
    <location>
        <begin position="412"/>
        <end position="436"/>
    </location>
</feature>
<evidence type="ECO:0000256" key="14">
    <source>
        <dbReference type="ARBA" id="ARBA00022908"/>
    </source>
</evidence>
<dbReference type="GO" id="GO:0032196">
    <property type="term" value="P:transposition"/>
    <property type="evidence" value="ECO:0007669"/>
    <property type="project" value="UniProtKB-KW"/>
</dbReference>
<feature type="region of interest" description="Disordered" evidence="21">
    <location>
        <begin position="353"/>
        <end position="382"/>
    </location>
</feature>
<dbReference type="GO" id="GO:0005634">
    <property type="term" value="C:nucleus"/>
    <property type="evidence" value="ECO:0007669"/>
    <property type="project" value="UniProtKB-ARBA"/>
</dbReference>
<comment type="function">
    <text evidence="1">The aspartyl protease (PR) mediates the proteolytic cleavages of the Gag and Gag-Pol polyproteins after assembly of the VLP.</text>
</comment>
<gene>
    <name evidence="23" type="ORF">O181_047979</name>
</gene>
<dbReference type="GO" id="GO:0003964">
    <property type="term" value="F:RNA-directed DNA polymerase activity"/>
    <property type="evidence" value="ECO:0007669"/>
    <property type="project" value="UniProtKB-KW"/>
</dbReference>
<dbReference type="GO" id="GO:0005524">
    <property type="term" value="F:ATP binding"/>
    <property type="evidence" value="ECO:0007669"/>
    <property type="project" value="UniProtKB-KW"/>
</dbReference>
<keyword evidence="5" id="KW-0548">Nucleotidyltransferase</keyword>
<dbReference type="GO" id="GO:0006310">
    <property type="term" value="P:DNA recombination"/>
    <property type="evidence" value="ECO:0007669"/>
    <property type="project" value="UniProtKB-KW"/>
</dbReference>
<evidence type="ECO:0000256" key="6">
    <source>
        <dbReference type="ARBA" id="ARBA00022722"/>
    </source>
</evidence>
<keyword evidence="3" id="KW-1188">Viral release from host cell</keyword>
<dbReference type="AlphaFoldDB" id="A0A9Q3DRX6"/>
<dbReference type="GO" id="GO:0006508">
    <property type="term" value="P:proteolysis"/>
    <property type="evidence" value="ECO:0007669"/>
    <property type="project" value="UniProtKB-KW"/>
</dbReference>
<evidence type="ECO:0000256" key="16">
    <source>
        <dbReference type="ARBA" id="ARBA00022932"/>
    </source>
</evidence>
<comment type="catalytic activity">
    <reaction evidence="20">
        <text>DNA(n) + a 2'-deoxyribonucleoside 5'-triphosphate = DNA(n+1) + diphosphate</text>
        <dbReference type="Rhea" id="RHEA:22508"/>
        <dbReference type="Rhea" id="RHEA-COMP:17339"/>
        <dbReference type="Rhea" id="RHEA-COMP:17340"/>
        <dbReference type="ChEBI" id="CHEBI:33019"/>
        <dbReference type="ChEBI" id="CHEBI:61560"/>
        <dbReference type="ChEBI" id="CHEBI:173112"/>
        <dbReference type="EC" id="2.7.7.7"/>
    </reaction>
</comment>
<keyword evidence="16" id="KW-0239">DNA-directed DNA polymerase</keyword>
<evidence type="ECO:0000256" key="2">
    <source>
        <dbReference type="ARBA" id="ARBA00022578"/>
    </source>
</evidence>
<dbReference type="InterPro" id="IPR012337">
    <property type="entry name" value="RNaseH-like_sf"/>
</dbReference>
<dbReference type="Pfam" id="PF22936">
    <property type="entry name" value="Pol_BBD"/>
    <property type="match status" value="1"/>
</dbReference>
<keyword evidence="6" id="KW-0540">Nuclease</keyword>
<evidence type="ECO:0000256" key="11">
    <source>
        <dbReference type="ARBA" id="ARBA00022840"/>
    </source>
</evidence>
<keyword evidence="7" id="KW-0479">Metal-binding</keyword>
<keyword evidence="15" id="KW-0695">RNA-directed DNA polymerase</keyword>
<dbReference type="InterPro" id="IPR057670">
    <property type="entry name" value="SH3_retrovirus"/>
</dbReference>
<evidence type="ECO:0000256" key="5">
    <source>
        <dbReference type="ARBA" id="ARBA00022695"/>
    </source>
</evidence>
<keyword evidence="9" id="KW-0255">Endonuclease</keyword>
<dbReference type="InterPro" id="IPR001584">
    <property type="entry name" value="Integrase_cat-core"/>
</dbReference>